<feature type="compositionally biased region" description="Basic and acidic residues" evidence="2">
    <location>
        <begin position="358"/>
        <end position="377"/>
    </location>
</feature>
<dbReference type="STRING" id="29655.A0A0K9PSG3"/>
<dbReference type="PANTHER" id="PTHR48454:SF2">
    <property type="entry name" value="PUTATIVE RNA-BINDING DOMAIN-CONTAINING PROTEIN-RELATED"/>
    <property type="match status" value="1"/>
</dbReference>
<evidence type="ECO:0000256" key="2">
    <source>
        <dbReference type="SAM" id="MobiDB-lite"/>
    </source>
</evidence>
<sequence>MKNASSIGEIDDTINKLEHRIQHETISLKEEKNLIREIKTLKQNRDRISSTLGPSDEVLEAYDQKNLIENRYENLQKEMNSLKREMIQLETNTKSIKKKYDDQCQVINDLFVQHITANNLQQQAYTNLKNAKREYHEKNTHFYGFKDDEKAANKFIASGDNHSLKHLCSDQVEKYMKLWNTNDEFRNHYVKFNMFSTVRRFKTVDGRCLGPYELPTVLPNIKRDNNRPSSINDSPIVSSESVTPEKVDLRVMNTPLDRPVKMQKHQEDNRQKSLKVIPPLGDVPNVIATVSIGESVTKLVENKKKKTEDDELTRKANEVSQQEEELKKEQAALKRKENIRLEQIAKAQLATERKKRQAEKAKARAEMKAQKNAELKEKKKAKKKSQKEKKLAGATDTELSVVETAKEPESIKVITSEKPAKALTKAPVTVRKQNNKLKYLPLPRRNKGKRKMQTWMLVALVTVLILVMILLGNYVSLSKFNLMPNLES</sequence>
<feature type="compositionally biased region" description="Basic residues" evidence="2">
    <location>
        <begin position="378"/>
        <end position="387"/>
    </location>
</feature>
<dbReference type="OMA" id="NAGFHHN"/>
<dbReference type="PANTHER" id="PTHR48454">
    <property type="entry name" value="PUTATIVE RNA-BINDING DOMAIN-CONTAINING PROTEIN-RELATED"/>
    <property type="match status" value="1"/>
</dbReference>
<feature type="region of interest" description="Disordered" evidence="2">
    <location>
        <begin position="303"/>
        <end position="325"/>
    </location>
</feature>
<dbReference type="OrthoDB" id="1703439at2759"/>
<comment type="caution">
    <text evidence="4">The sequence shown here is derived from an EMBL/GenBank/DDBJ whole genome shotgun (WGS) entry which is preliminary data.</text>
</comment>
<evidence type="ECO:0008006" key="6">
    <source>
        <dbReference type="Google" id="ProtNLM"/>
    </source>
</evidence>
<feature type="transmembrane region" description="Helical" evidence="3">
    <location>
        <begin position="454"/>
        <end position="475"/>
    </location>
</feature>
<evidence type="ECO:0000256" key="1">
    <source>
        <dbReference type="SAM" id="Coils"/>
    </source>
</evidence>
<keyword evidence="5" id="KW-1185">Reference proteome</keyword>
<keyword evidence="1" id="KW-0175">Coiled coil</keyword>
<organism evidence="4 5">
    <name type="scientific">Zostera marina</name>
    <name type="common">Eelgrass</name>
    <dbReference type="NCBI Taxonomy" id="29655"/>
    <lineage>
        <taxon>Eukaryota</taxon>
        <taxon>Viridiplantae</taxon>
        <taxon>Streptophyta</taxon>
        <taxon>Embryophyta</taxon>
        <taxon>Tracheophyta</taxon>
        <taxon>Spermatophyta</taxon>
        <taxon>Magnoliopsida</taxon>
        <taxon>Liliopsida</taxon>
        <taxon>Zosteraceae</taxon>
        <taxon>Zostera</taxon>
    </lineage>
</organism>
<dbReference type="AlphaFoldDB" id="A0A0K9PSG3"/>
<protein>
    <recommendedName>
        <fullName evidence="6">Proton pump-interactor 1</fullName>
    </recommendedName>
</protein>
<feature type="compositionally biased region" description="Basic and acidic residues" evidence="2">
    <location>
        <begin position="303"/>
        <end position="317"/>
    </location>
</feature>
<accession>A0A0K9PSG3</accession>
<feature type="coiled-coil region" evidence="1">
    <location>
        <begin position="14"/>
        <end position="99"/>
    </location>
</feature>
<feature type="region of interest" description="Disordered" evidence="2">
    <location>
        <begin position="352"/>
        <end position="398"/>
    </location>
</feature>
<dbReference type="Proteomes" id="UP000036987">
    <property type="component" value="Unassembled WGS sequence"/>
</dbReference>
<dbReference type="EMBL" id="LFYR01000685">
    <property type="protein sequence ID" value="KMZ71160.1"/>
    <property type="molecule type" value="Genomic_DNA"/>
</dbReference>
<gene>
    <name evidence="4" type="ORF">ZOSMA_186G00100</name>
</gene>
<keyword evidence="3" id="KW-0812">Transmembrane</keyword>
<evidence type="ECO:0000256" key="3">
    <source>
        <dbReference type="SAM" id="Phobius"/>
    </source>
</evidence>
<evidence type="ECO:0000313" key="4">
    <source>
        <dbReference type="EMBL" id="KMZ71160.1"/>
    </source>
</evidence>
<keyword evidence="3" id="KW-0472">Membrane</keyword>
<reference evidence="5" key="1">
    <citation type="journal article" date="2016" name="Nature">
        <title>The genome of the seagrass Zostera marina reveals angiosperm adaptation to the sea.</title>
        <authorList>
            <person name="Olsen J.L."/>
            <person name="Rouze P."/>
            <person name="Verhelst B."/>
            <person name="Lin Y.-C."/>
            <person name="Bayer T."/>
            <person name="Collen J."/>
            <person name="Dattolo E."/>
            <person name="De Paoli E."/>
            <person name="Dittami S."/>
            <person name="Maumus F."/>
            <person name="Michel G."/>
            <person name="Kersting A."/>
            <person name="Lauritano C."/>
            <person name="Lohaus R."/>
            <person name="Toepel M."/>
            <person name="Tonon T."/>
            <person name="Vanneste K."/>
            <person name="Amirebrahimi M."/>
            <person name="Brakel J."/>
            <person name="Bostroem C."/>
            <person name="Chovatia M."/>
            <person name="Grimwood J."/>
            <person name="Jenkins J.W."/>
            <person name="Jueterbock A."/>
            <person name="Mraz A."/>
            <person name="Stam W.T."/>
            <person name="Tice H."/>
            <person name="Bornberg-Bauer E."/>
            <person name="Green P.J."/>
            <person name="Pearson G.A."/>
            <person name="Procaccini G."/>
            <person name="Duarte C.M."/>
            <person name="Schmutz J."/>
            <person name="Reusch T.B.H."/>
            <person name="Van de Peer Y."/>
        </authorList>
    </citation>
    <scope>NUCLEOTIDE SEQUENCE [LARGE SCALE GENOMIC DNA]</scope>
    <source>
        <strain evidence="5">cv. Finnish</strain>
    </source>
</reference>
<keyword evidence="3" id="KW-1133">Transmembrane helix</keyword>
<proteinExistence type="predicted"/>
<name>A0A0K9PSG3_ZOSMR</name>
<evidence type="ECO:0000313" key="5">
    <source>
        <dbReference type="Proteomes" id="UP000036987"/>
    </source>
</evidence>